<feature type="transmembrane region" description="Helical" evidence="7">
    <location>
        <begin position="157"/>
        <end position="176"/>
    </location>
</feature>
<dbReference type="CDD" id="cd18548">
    <property type="entry name" value="ABC_6TM_Tm287_like"/>
    <property type="match status" value="1"/>
</dbReference>
<proteinExistence type="predicted"/>
<evidence type="ECO:0000256" key="6">
    <source>
        <dbReference type="ARBA" id="ARBA00023136"/>
    </source>
</evidence>
<feature type="domain" description="ABC transporter" evidence="8">
    <location>
        <begin position="333"/>
        <end position="567"/>
    </location>
</feature>
<dbReference type="InterPro" id="IPR017871">
    <property type="entry name" value="ABC_transporter-like_CS"/>
</dbReference>
<sequence>MKSLLRYFKGYVKEASLAPLFKLLEACFELFVPLVIAAIVDQIIPHGNQGNLVAMVLLLMGLAVVGVVVALIAQYYSAKAAVGYTKQLTQELYKKVLSLPKANQDQLSTSSLLTRLTSDSLQIQTGINTFLRLFLRAPIVVFGALLMAFRISPRLSILFVVMIAILFAIVIVISRISSRYFATIRLGLDQLVKSVRENSLGMRVIRAFGQRNREIAGFTEKNTSYQHLQVQAGYWSALLTPATYLVVNLTLVVLIWKGQISIAANALEVGMLVALINYLLQILVELVKLVMVVTALNQTFISAQRVQEIFEQDSEDLEAILEREKSTIPGQAILVQKATFTYPTAVEPSLENIDFSLQASDFFGIIGGTGSGKSSLIQLLLRFYQPDTGRITVYKDDYSPQNLKNWRELFAFVPQKAQLFSGSIASNLTLGLSDVSQEKMWWALTIAQAKEFVVEKGGLDARVEAFGQNFSGGQRQRLTIARAILQEAPILVLDDSTSALDYLTESRLLTTIRHELPSQTLIMISQRTNSLRHANQILVLDQGQQAGLGRHEELLENCPVYQEIHHSQQNKGGAS</sequence>
<keyword evidence="11" id="KW-1185">Reference proteome</keyword>
<feature type="domain" description="ABC transmembrane type-1" evidence="9">
    <location>
        <begin position="17"/>
        <end position="298"/>
    </location>
</feature>
<evidence type="ECO:0000259" key="9">
    <source>
        <dbReference type="PROSITE" id="PS50929"/>
    </source>
</evidence>
<evidence type="ECO:0000313" key="11">
    <source>
        <dbReference type="Proteomes" id="UP001549055"/>
    </source>
</evidence>
<dbReference type="InterPro" id="IPR036640">
    <property type="entry name" value="ABC1_TM_sf"/>
</dbReference>
<dbReference type="InterPro" id="IPR011527">
    <property type="entry name" value="ABC1_TM_dom"/>
</dbReference>
<feature type="transmembrane region" description="Helical" evidence="7">
    <location>
        <begin position="234"/>
        <end position="256"/>
    </location>
</feature>
<keyword evidence="2 7" id="KW-0812">Transmembrane</keyword>
<dbReference type="GO" id="GO:0005524">
    <property type="term" value="F:ATP binding"/>
    <property type="evidence" value="ECO:0007669"/>
    <property type="project" value="UniProtKB-KW"/>
</dbReference>
<dbReference type="Pfam" id="PF00005">
    <property type="entry name" value="ABC_tran"/>
    <property type="match status" value="1"/>
</dbReference>
<evidence type="ECO:0000256" key="7">
    <source>
        <dbReference type="SAM" id="Phobius"/>
    </source>
</evidence>
<evidence type="ECO:0000256" key="4">
    <source>
        <dbReference type="ARBA" id="ARBA00022840"/>
    </source>
</evidence>
<evidence type="ECO:0000256" key="2">
    <source>
        <dbReference type="ARBA" id="ARBA00022692"/>
    </source>
</evidence>
<dbReference type="CDD" id="cd03228">
    <property type="entry name" value="ABCC_MRP_Like"/>
    <property type="match status" value="1"/>
</dbReference>
<dbReference type="PANTHER" id="PTHR43394">
    <property type="entry name" value="ATP-DEPENDENT PERMEASE MDL1, MITOCHONDRIAL"/>
    <property type="match status" value="1"/>
</dbReference>
<dbReference type="PANTHER" id="PTHR43394:SF1">
    <property type="entry name" value="ATP-BINDING CASSETTE SUB-FAMILY B MEMBER 10, MITOCHONDRIAL"/>
    <property type="match status" value="1"/>
</dbReference>
<dbReference type="Proteomes" id="UP001549055">
    <property type="component" value="Unassembled WGS sequence"/>
</dbReference>
<dbReference type="InterPro" id="IPR027417">
    <property type="entry name" value="P-loop_NTPase"/>
</dbReference>
<comment type="subcellular location">
    <subcellularLocation>
        <location evidence="1">Cell membrane</location>
        <topology evidence="1">Multi-pass membrane protein</topology>
    </subcellularLocation>
</comment>
<dbReference type="InterPro" id="IPR003593">
    <property type="entry name" value="AAA+_ATPase"/>
</dbReference>
<comment type="caution">
    <text evidence="10">The sequence shown here is derived from an EMBL/GenBank/DDBJ whole genome shotgun (WGS) entry which is preliminary data.</text>
</comment>
<feature type="transmembrane region" description="Helical" evidence="7">
    <location>
        <begin position="52"/>
        <end position="76"/>
    </location>
</feature>
<dbReference type="PROSITE" id="PS50929">
    <property type="entry name" value="ABC_TM1F"/>
    <property type="match status" value="1"/>
</dbReference>
<dbReference type="PROSITE" id="PS00211">
    <property type="entry name" value="ABC_TRANSPORTER_1"/>
    <property type="match status" value="1"/>
</dbReference>
<name>A0ABV2JK89_9STRE</name>
<keyword evidence="4 10" id="KW-0067">ATP-binding</keyword>
<keyword evidence="5 7" id="KW-1133">Transmembrane helix</keyword>
<dbReference type="SMART" id="SM00382">
    <property type="entry name" value="AAA"/>
    <property type="match status" value="1"/>
</dbReference>
<dbReference type="SUPFAM" id="SSF52540">
    <property type="entry name" value="P-loop containing nucleoside triphosphate hydrolases"/>
    <property type="match status" value="1"/>
</dbReference>
<accession>A0ABV2JK89</accession>
<keyword evidence="3" id="KW-0547">Nucleotide-binding</keyword>
<dbReference type="PROSITE" id="PS50893">
    <property type="entry name" value="ABC_TRANSPORTER_2"/>
    <property type="match status" value="1"/>
</dbReference>
<dbReference type="Gene3D" id="1.20.1560.10">
    <property type="entry name" value="ABC transporter type 1, transmembrane domain"/>
    <property type="match status" value="1"/>
</dbReference>
<dbReference type="EMBL" id="JBEPMK010000003">
    <property type="protein sequence ID" value="MET3644327.1"/>
    <property type="molecule type" value="Genomic_DNA"/>
</dbReference>
<dbReference type="Gene3D" id="3.40.50.300">
    <property type="entry name" value="P-loop containing nucleotide triphosphate hydrolases"/>
    <property type="match status" value="1"/>
</dbReference>
<organism evidence="10 11">
    <name type="scientific">Streptococcus gallinaceus</name>
    <dbReference type="NCBI Taxonomy" id="165758"/>
    <lineage>
        <taxon>Bacteria</taxon>
        <taxon>Bacillati</taxon>
        <taxon>Bacillota</taxon>
        <taxon>Bacilli</taxon>
        <taxon>Lactobacillales</taxon>
        <taxon>Streptococcaceae</taxon>
        <taxon>Streptococcus</taxon>
    </lineage>
</organism>
<feature type="transmembrane region" description="Helical" evidence="7">
    <location>
        <begin position="20"/>
        <end position="40"/>
    </location>
</feature>
<evidence type="ECO:0000313" key="10">
    <source>
        <dbReference type="EMBL" id="MET3644327.1"/>
    </source>
</evidence>
<protein>
    <submittedName>
        <fullName evidence="10">ATP-binding cassette subfamily C protein</fullName>
    </submittedName>
</protein>
<dbReference type="InterPro" id="IPR039421">
    <property type="entry name" value="Type_1_exporter"/>
</dbReference>
<evidence type="ECO:0000256" key="5">
    <source>
        <dbReference type="ARBA" id="ARBA00022989"/>
    </source>
</evidence>
<dbReference type="InterPro" id="IPR003439">
    <property type="entry name" value="ABC_transporter-like_ATP-bd"/>
</dbReference>
<evidence type="ECO:0000256" key="1">
    <source>
        <dbReference type="ARBA" id="ARBA00004651"/>
    </source>
</evidence>
<dbReference type="Pfam" id="PF00664">
    <property type="entry name" value="ABC_membrane"/>
    <property type="match status" value="1"/>
</dbReference>
<feature type="transmembrane region" description="Helical" evidence="7">
    <location>
        <begin position="133"/>
        <end position="151"/>
    </location>
</feature>
<evidence type="ECO:0000259" key="8">
    <source>
        <dbReference type="PROSITE" id="PS50893"/>
    </source>
</evidence>
<evidence type="ECO:0000256" key="3">
    <source>
        <dbReference type="ARBA" id="ARBA00022741"/>
    </source>
</evidence>
<reference evidence="10 11" key="1">
    <citation type="submission" date="2024-06" db="EMBL/GenBank/DDBJ databases">
        <title>Genomic Encyclopedia of Type Strains, Phase IV (KMG-IV): sequencing the most valuable type-strain genomes for metagenomic binning, comparative biology and taxonomic classification.</title>
        <authorList>
            <person name="Goeker M."/>
        </authorList>
    </citation>
    <scope>NUCLEOTIDE SEQUENCE [LARGE SCALE GENOMIC DNA]</scope>
    <source>
        <strain evidence="10 11">DSM 15349</strain>
    </source>
</reference>
<keyword evidence="6 7" id="KW-0472">Membrane</keyword>
<dbReference type="SUPFAM" id="SSF90123">
    <property type="entry name" value="ABC transporter transmembrane region"/>
    <property type="match status" value="1"/>
</dbReference>
<dbReference type="RefSeq" id="WP_354280607.1">
    <property type="nucleotide sequence ID" value="NZ_JBEPMK010000003.1"/>
</dbReference>
<gene>
    <name evidence="10" type="ORF">ABID27_000951</name>
</gene>